<dbReference type="Proteomes" id="UP001595796">
    <property type="component" value="Unassembled WGS sequence"/>
</dbReference>
<name>A0ABV9Z0L7_9HYPH</name>
<dbReference type="RefSeq" id="WP_162799777.1">
    <property type="nucleotide sequence ID" value="NZ_JBHSJF010000005.1"/>
</dbReference>
<dbReference type="PANTHER" id="PTHR45947:SF3">
    <property type="entry name" value="SULFOQUINOVOSYL TRANSFERASE SQD2"/>
    <property type="match status" value="1"/>
</dbReference>
<keyword evidence="2" id="KW-1185">Reference proteome</keyword>
<dbReference type="EC" id="2.4.-.-" evidence="1"/>
<dbReference type="CDD" id="cd03801">
    <property type="entry name" value="GT4_PimA-like"/>
    <property type="match status" value="1"/>
</dbReference>
<dbReference type="Pfam" id="PF13692">
    <property type="entry name" value="Glyco_trans_1_4"/>
    <property type="match status" value="1"/>
</dbReference>
<dbReference type="PANTHER" id="PTHR45947">
    <property type="entry name" value="SULFOQUINOVOSYL TRANSFERASE SQD2"/>
    <property type="match status" value="1"/>
</dbReference>
<reference evidence="2" key="1">
    <citation type="journal article" date="2019" name="Int. J. Syst. Evol. Microbiol.">
        <title>The Global Catalogue of Microorganisms (GCM) 10K type strain sequencing project: providing services to taxonomists for standard genome sequencing and annotation.</title>
        <authorList>
            <consortium name="The Broad Institute Genomics Platform"/>
            <consortium name="The Broad Institute Genome Sequencing Center for Infectious Disease"/>
            <person name="Wu L."/>
            <person name="Ma J."/>
        </authorList>
    </citation>
    <scope>NUCLEOTIDE SEQUENCE [LARGE SCALE GENOMIC DNA]</scope>
    <source>
        <strain evidence="2">CGMCC 1.16444</strain>
    </source>
</reference>
<organism evidence="1 2">
    <name type="scientific">Flaviflagellibacter deserti</name>
    <dbReference type="NCBI Taxonomy" id="2267266"/>
    <lineage>
        <taxon>Bacteria</taxon>
        <taxon>Pseudomonadati</taxon>
        <taxon>Pseudomonadota</taxon>
        <taxon>Alphaproteobacteria</taxon>
        <taxon>Hyphomicrobiales</taxon>
        <taxon>Flaviflagellibacter</taxon>
    </lineage>
</organism>
<evidence type="ECO:0000313" key="1">
    <source>
        <dbReference type="EMBL" id="MFC5067618.1"/>
    </source>
</evidence>
<dbReference type="InterPro" id="IPR050194">
    <property type="entry name" value="Glycosyltransferase_grp1"/>
</dbReference>
<dbReference type="EMBL" id="JBHSJF010000005">
    <property type="protein sequence ID" value="MFC5067618.1"/>
    <property type="molecule type" value="Genomic_DNA"/>
</dbReference>
<sequence length="369" mass="40024">MRCLFLAPMKHPDDPSPSGDRTMARLFVRLLENLGYEVDVVSDLRTVVTEPEPGVWLSLRDRAKGEAERIASHATGSDVAFVFTYHNYYRAPDLVGPELAKALGTSYVIAEPSIAPRRVGGEFAEGYALSMQAIQAADLLLCLTENDREVLERYVREDKIADLKPFIDPGAWALGVHKEASTGPVRLLTVAMMRERAKLSSYRILAEALRLAAGRAWTLDIVGDGPVRADVEWSFAEFGGRVRFHGTLADRADLGQVYRAADLFVWPAVDEAFGAVFLEAAAHGVPSVAGAYGGVPDVVMDGETGLLTAPGDVEAFGRAIIRLIDDAALRESLGKAAARFVGEERTIQAAADTVARHFRRHGIPLPEAA</sequence>
<gene>
    <name evidence="1" type="ORF">ACFPFW_06265</name>
</gene>
<evidence type="ECO:0000313" key="2">
    <source>
        <dbReference type="Proteomes" id="UP001595796"/>
    </source>
</evidence>
<keyword evidence="1" id="KW-0808">Transferase</keyword>
<proteinExistence type="predicted"/>
<comment type="caution">
    <text evidence="1">The sequence shown here is derived from an EMBL/GenBank/DDBJ whole genome shotgun (WGS) entry which is preliminary data.</text>
</comment>
<protein>
    <submittedName>
        <fullName evidence="1">Glycosyltransferase family 4 protein</fullName>
        <ecNumber evidence="1">2.4.-.-</ecNumber>
    </submittedName>
</protein>
<dbReference type="SUPFAM" id="SSF53756">
    <property type="entry name" value="UDP-Glycosyltransferase/glycogen phosphorylase"/>
    <property type="match status" value="1"/>
</dbReference>
<dbReference type="Gene3D" id="3.40.50.2000">
    <property type="entry name" value="Glycogen Phosphorylase B"/>
    <property type="match status" value="2"/>
</dbReference>
<accession>A0ABV9Z0L7</accession>
<keyword evidence="1" id="KW-0328">Glycosyltransferase</keyword>
<dbReference type="GO" id="GO:0016757">
    <property type="term" value="F:glycosyltransferase activity"/>
    <property type="evidence" value="ECO:0007669"/>
    <property type="project" value="UniProtKB-KW"/>
</dbReference>